<dbReference type="EMBL" id="AYZK01000001">
    <property type="protein sequence ID" value="KRM87734.1"/>
    <property type="molecule type" value="Genomic_DNA"/>
</dbReference>
<gene>
    <name evidence="1" type="ORF">FD19_GL000008</name>
</gene>
<protein>
    <submittedName>
        <fullName evidence="1">Sugar phosphate isomerase epimerase</fullName>
    </submittedName>
</protein>
<dbReference type="STRING" id="1423810.FD19_GL000008"/>
<dbReference type="RefSeq" id="WP_056968816.1">
    <property type="nucleotide sequence ID" value="NZ_AYZK01000001.1"/>
</dbReference>
<keyword evidence="2" id="KW-1185">Reference proteome</keyword>
<accession>A0A0R2CI85</accession>
<proteinExistence type="predicted"/>
<comment type="caution">
    <text evidence="1">The sequence shown here is derived from an EMBL/GenBank/DDBJ whole genome shotgun (WGS) entry which is preliminary data.</text>
</comment>
<dbReference type="GO" id="GO:0016853">
    <property type="term" value="F:isomerase activity"/>
    <property type="evidence" value="ECO:0007669"/>
    <property type="project" value="UniProtKB-KW"/>
</dbReference>
<evidence type="ECO:0000313" key="2">
    <source>
        <dbReference type="Proteomes" id="UP000051789"/>
    </source>
</evidence>
<dbReference type="InterPro" id="IPR036237">
    <property type="entry name" value="Xyl_isomerase-like_sf"/>
</dbReference>
<evidence type="ECO:0000313" key="1">
    <source>
        <dbReference type="EMBL" id="KRM87734.1"/>
    </source>
</evidence>
<dbReference type="SUPFAM" id="SSF51658">
    <property type="entry name" value="Xylose isomerase-like"/>
    <property type="match status" value="1"/>
</dbReference>
<organism evidence="1 2">
    <name type="scientific">Lacticaseibacillus thailandensis DSM 22698 = JCM 13996</name>
    <dbReference type="NCBI Taxonomy" id="1423810"/>
    <lineage>
        <taxon>Bacteria</taxon>
        <taxon>Bacillati</taxon>
        <taxon>Bacillota</taxon>
        <taxon>Bacilli</taxon>
        <taxon>Lactobacillales</taxon>
        <taxon>Lactobacillaceae</taxon>
        <taxon>Lacticaseibacillus</taxon>
    </lineage>
</organism>
<dbReference type="PATRIC" id="fig|1423810.4.peg.8"/>
<sequence>MQLGLKASTDEDQIADRLQYHPDVFEFHLTADDFTDTGWVHLTQVVAHVQATVPRVVLHHPMKWHGWRCELCVNADVHPDLYQFVMDSSRRLVDFARATGTIALIHGGYNQKPGEPDLVGDWPNLRTAQAVVLGRLSELRSRAQGHVVFENSMLPTFQYGVPAFEDQLLALGLPLAYDVSHAFIVLHGDNDALIASLHHLAPLVRHYHLVDSMGQTHDSLTLGTGKIDWVRVLSELNPTASRIYEINLADQWRCQEMLASHQYLEGVARKIQQ</sequence>
<name>A0A0R2CI85_9LACO</name>
<dbReference type="AlphaFoldDB" id="A0A0R2CI85"/>
<dbReference type="Proteomes" id="UP000051789">
    <property type="component" value="Unassembled WGS sequence"/>
</dbReference>
<dbReference type="Gene3D" id="3.20.20.150">
    <property type="entry name" value="Divalent-metal-dependent TIM barrel enzymes"/>
    <property type="match status" value="1"/>
</dbReference>
<keyword evidence="1" id="KW-0413">Isomerase</keyword>
<reference evidence="1 2" key="1">
    <citation type="journal article" date="2015" name="Genome Announc.">
        <title>Expanding the biotechnology potential of lactobacilli through comparative genomics of 213 strains and associated genera.</title>
        <authorList>
            <person name="Sun Z."/>
            <person name="Harris H.M."/>
            <person name="McCann A."/>
            <person name="Guo C."/>
            <person name="Argimon S."/>
            <person name="Zhang W."/>
            <person name="Yang X."/>
            <person name="Jeffery I.B."/>
            <person name="Cooney J.C."/>
            <person name="Kagawa T.F."/>
            <person name="Liu W."/>
            <person name="Song Y."/>
            <person name="Salvetti E."/>
            <person name="Wrobel A."/>
            <person name="Rasinkangas P."/>
            <person name="Parkhill J."/>
            <person name="Rea M.C."/>
            <person name="O'Sullivan O."/>
            <person name="Ritari J."/>
            <person name="Douillard F.P."/>
            <person name="Paul Ross R."/>
            <person name="Yang R."/>
            <person name="Briner A.E."/>
            <person name="Felis G.E."/>
            <person name="de Vos W.M."/>
            <person name="Barrangou R."/>
            <person name="Klaenhammer T.R."/>
            <person name="Caufield P.W."/>
            <person name="Cui Y."/>
            <person name="Zhang H."/>
            <person name="O'Toole P.W."/>
        </authorList>
    </citation>
    <scope>NUCLEOTIDE SEQUENCE [LARGE SCALE GENOMIC DNA]</scope>
    <source>
        <strain evidence="1 2">DSM 22698</strain>
    </source>
</reference>